<proteinExistence type="inferred from homology"/>
<evidence type="ECO:0000313" key="4">
    <source>
        <dbReference type="EMBL" id="SVA18582.1"/>
    </source>
</evidence>
<gene>
    <name evidence="4" type="ORF">METZ01_LOCUS71436</name>
</gene>
<comment type="similarity">
    <text evidence="1">Belongs to the 5-formyltetrahydrofolate cyclo-ligase family.</text>
</comment>
<dbReference type="SUPFAM" id="SSF100950">
    <property type="entry name" value="NagB/RpiA/CoA transferase-like"/>
    <property type="match status" value="1"/>
</dbReference>
<dbReference type="GO" id="GO:0009396">
    <property type="term" value="P:folic acid-containing compound biosynthetic process"/>
    <property type="evidence" value="ECO:0007669"/>
    <property type="project" value="TreeGrafter"/>
</dbReference>
<dbReference type="PANTHER" id="PTHR23407:SF1">
    <property type="entry name" value="5-FORMYLTETRAHYDROFOLATE CYCLO-LIGASE"/>
    <property type="match status" value="1"/>
</dbReference>
<reference evidence="4" key="1">
    <citation type="submission" date="2018-05" db="EMBL/GenBank/DDBJ databases">
        <authorList>
            <person name="Lanie J.A."/>
            <person name="Ng W.-L."/>
            <person name="Kazmierczak K.M."/>
            <person name="Andrzejewski T.M."/>
            <person name="Davidsen T.M."/>
            <person name="Wayne K.J."/>
            <person name="Tettelin H."/>
            <person name="Glass J.I."/>
            <person name="Rusch D."/>
            <person name="Podicherti R."/>
            <person name="Tsui H.-C.T."/>
            <person name="Winkler M.E."/>
        </authorList>
    </citation>
    <scope>NUCLEOTIDE SEQUENCE</scope>
</reference>
<evidence type="ECO:0008006" key="5">
    <source>
        <dbReference type="Google" id="ProtNLM"/>
    </source>
</evidence>
<dbReference type="EMBL" id="UINC01005031">
    <property type="protein sequence ID" value="SVA18582.1"/>
    <property type="molecule type" value="Genomic_DNA"/>
</dbReference>
<keyword evidence="2" id="KW-0547">Nucleotide-binding</keyword>
<dbReference type="PANTHER" id="PTHR23407">
    <property type="entry name" value="ATPASE INHIBITOR/5-FORMYLTETRAHYDROFOLATE CYCLO-LIGASE"/>
    <property type="match status" value="1"/>
</dbReference>
<evidence type="ECO:0000256" key="1">
    <source>
        <dbReference type="ARBA" id="ARBA00010638"/>
    </source>
</evidence>
<dbReference type="InterPro" id="IPR002698">
    <property type="entry name" value="FTHF_cligase"/>
</dbReference>
<dbReference type="AlphaFoldDB" id="A0A381TRB5"/>
<dbReference type="Gene3D" id="3.40.50.10420">
    <property type="entry name" value="NagB/RpiA/CoA transferase-like"/>
    <property type="match status" value="1"/>
</dbReference>
<dbReference type="GO" id="GO:0030272">
    <property type="term" value="F:5-formyltetrahydrofolate cyclo-ligase activity"/>
    <property type="evidence" value="ECO:0007669"/>
    <property type="project" value="TreeGrafter"/>
</dbReference>
<accession>A0A381TRB5</accession>
<sequence>MPDCIKVVLDTKIERDYLMGFDMTLAVNSESIAKTKIAIRKTIIQKREELGDLEKDEKNLAIAQRLFGMDEFKKSKTVFCFLSTSFEVQTERIIRESLRLGKQVLVPLLDPGGENLQASRIPSMDIDFVIGEYGVRQPAPKFRDIVPFSNIDFVVVPGLAFDNFGNRIGYGGGFYDKFFKKITRDVSRVAVSYDFQLFNLVPHSDLDEPVHFLITETKALRCRDVSGVEV</sequence>
<dbReference type="GO" id="GO:0035999">
    <property type="term" value="P:tetrahydrofolate interconversion"/>
    <property type="evidence" value="ECO:0007669"/>
    <property type="project" value="TreeGrafter"/>
</dbReference>
<dbReference type="PIRSF" id="PIRSF006806">
    <property type="entry name" value="FTHF_cligase"/>
    <property type="match status" value="1"/>
</dbReference>
<keyword evidence="3" id="KW-0067">ATP-binding</keyword>
<dbReference type="InterPro" id="IPR024185">
    <property type="entry name" value="FTHF_cligase-like_sf"/>
</dbReference>
<evidence type="ECO:0000256" key="2">
    <source>
        <dbReference type="ARBA" id="ARBA00022741"/>
    </source>
</evidence>
<dbReference type="NCBIfam" id="TIGR02727">
    <property type="entry name" value="MTHFS_bact"/>
    <property type="match status" value="1"/>
</dbReference>
<dbReference type="Pfam" id="PF01812">
    <property type="entry name" value="5-FTHF_cyc-lig"/>
    <property type="match status" value="1"/>
</dbReference>
<organism evidence="4">
    <name type="scientific">marine metagenome</name>
    <dbReference type="NCBI Taxonomy" id="408172"/>
    <lineage>
        <taxon>unclassified sequences</taxon>
        <taxon>metagenomes</taxon>
        <taxon>ecological metagenomes</taxon>
    </lineage>
</organism>
<name>A0A381TRB5_9ZZZZ</name>
<dbReference type="GO" id="GO:0005524">
    <property type="term" value="F:ATP binding"/>
    <property type="evidence" value="ECO:0007669"/>
    <property type="project" value="UniProtKB-KW"/>
</dbReference>
<protein>
    <recommendedName>
        <fullName evidence="5">5-formyltetrahydrofolate cyclo-ligase</fullName>
    </recommendedName>
</protein>
<evidence type="ECO:0000256" key="3">
    <source>
        <dbReference type="ARBA" id="ARBA00022840"/>
    </source>
</evidence>
<dbReference type="InterPro" id="IPR037171">
    <property type="entry name" value="NagB/RpiA_transferase-like"/>
</dbReference>